<dbReference type="EMBL" id="MBFR01000094">
    <property type="protein sequence ID" value="PVU94343.1"/>
    <property type="molecule type" value="Genomic_DNA"/>
</dbReference>
<dbReference type="STRING" id="133385.A0A2T9YPR0"/>
<keyword evidence="2" id="KW-1185">Reference proteome</keyword>
<dbReference type="OrthoDB" id="5537330at2759"/>
<dbReference type="SUPFAM" id="SSF69118">
    <property type="entry name" value="AhpD-like"/>
    <property type="match status" value="1"/>
</dbReference>
<organism evidence="1 2">
    <name type="scientific">Smittium simulii</name>
    <dbReference type="NCBI Taxonomy" id="133385"/>
    <lineage>
        <taxon>Eukaryota</taxon>
        <taxon>Fungi</taxon>
        <taxon>Fungi incertae sedis</taxon>
        <taxon>Zoopagomycota</taxon>
        <taxon>Kickxellomycotina</taxon>
        <taxon>Harpellomycetes</taxon>
        <taxon>Harpellales</taxon>
        <taxon>Legeriomycetaceae</taxon>
        <taxon>Smittium</taxon>
    </lineage>
</organism>
<dbReference type="PANTHER" id="PTHR28180:SF2">
    <property type="entry name" value="PEROXISOMAL PROTEIN 2"/>
    <property type="match status" value="1"/>
</dbReference>
<evidence type="ECO:0000313" key="1">
    <source>
        <dbReference type="EMBL" id="PVU94343.1"/>
    </source>
</evidence>
<dbReference type="Gene3D" id="1.20.1290.10">
    <property type="entry name" value="AhpD-like"/>
    <property type="match status" value="1"/>
</dbReference>
<dbReference type="Proteomes" id="UP000245383">
    <property type="component" value="Unassembled WGS sequence"/>
</dbReference>
<dbReference type="InterPro" id="IPR029032">
    <property type="entry name" value="AhpD-like"/>
</dbReference>
<reference evidence="1 2" key="1">
    <citation type="journal article" date="2018" name="MBio">
        <title>Comparative Genomics Reveals the Core Gene Toolbox for the Fungus-Insect Symbiosis.</title>
        <authorList>
            <person name="Wang Y."/>
            <person name="Stata M."/>
            <person name="Wang W."/>
            <person name="Stajich J.E."/>
            <person name="White M.M."/>
            <person name="Moncalvo J.M."/>
        </authorList>
    </citation>
    <scope>NUCLEOTIDE SEQUENCE [LARGE SCALE GENOMIC DNA]</scope>
    <source>
        <strain evidence="1 2">SWE-8-4</strain>
    </source>
</reference>
<proteinExistence type="predicted"/>
<dbReference type="AlphaFoldDB" id="A0A2T9YPR0"/>
<comment type="caution">
    <text evidence="1">The sequence shown here is derived from an EMBL/GenBank/DDBJ whole genome shotgun (WGS) entry which is preliminary data.</text>
</comment>
<protein>
    <recommendedName>
        <fullName evidence="3">Carboxymuconolactone decarboxylase-like domain-containing protein</fullName>
    </recommendedName>
</protein>
<evidence type="ECO:0008006" key="3">
    <source>
        <dbReference type="Google" id="ProtNLM"/>
    </source>
</evidence>
<gene>
    <name evidence="1" type="ORF">BB561_002620</name>
</gene>
<evidence type="ECO:0000313" key="2">
    <source>
        <dbReference type="Proteomes" id="UP000245383"/>
    </source>
</evidence>
<sequence>MCEYGFIDKYIDTLGCELAVCISVIGYATANKSKIACRIVSNYLIYLSNSKDISFIFDGKHENNPPACDFKFDEQWFLKNNPQVQQEVISFIEKIREYIFKISINIGIPLCLVMFKELQECVGSYIYSKLSSKSDFISESSDYIFNIHTSNSLNDFKSLPTCSETSSFSRPPEDIKAYNNTCKSSLSYKNNSTSVSSYSSFQNTRLEFGLRYFEQVYGTVKDKLLNSIHSFHPNLDYVILANGYGDILSSGSLLTPSEIEIALITSITLINTPVQLHSHIRGALRVGTPKQIVDSAKTCLNSDT</sequence>
<accession>A0A2T9YPR0</accession>
<dbReference type="PANTHER" id="PTHR28180">
    <property type="entry name" value="CONSERVED MITOCHONDRIAL PROTEIN-RELATED"/>
    <property type="match status" value="1"/>
</dbReference>
<name>A0A2T9YPR0_9FUNG</name>
<dbReference type="InterPro" id="IPR052999">
    <property type="entry name" value="PTS1_Protein"/>
</dbReference>